<dbReference type="PANTHER" id="PTHR10117">
    <property type="entry name" value="TRANSIENT RECEPTOR POTENTIAL CHANNEL"/>
    <property type="match status" value="1"/>
</dbReference>
<feature type="transmembrane region" description="Helical" evidence="4">
    <location>
        <begin position="123"/>
        <end position="147"/>
    </location>
</feature>
<comment type="caution">
    <text evidence="5">The sequence shown here is derived from an EMBL/GenBank/DDBJ whole genome shotgun (WGS) entry which is preliminary data.</text>
</comment>
<keyword evidence="4" id="KW-0472">Membrane</keyword>
<keyword evidence="2" id="KW-0406">Ion transport</keyword>
<dbReference type="AlphaFoldDB" id="A0A9W9YZ23"/>
<dbReference type="GO" id="GO:0070679">
    <property type="term" value="F:inositol 1,4,5 trisphosphate binding"/>
    <property type="evidence" value="ECO:0007669"/>
    <property type="project" value="TreeGrafter"/>
</dbReference>
<keyword evidence="4" id="KW-0812">Transmembrane</keyword>
<keyword evidence="3" id="KW-0407">Ion channel</keyword>
<keyword evidence="4" id="KW-1133">Transmembrane helix</keyword>
<keyword evidence="1" id="KW-0813">Transport</keyword>
<protein>
    <submittedName>
        <fullName evidence="5">Short transient receptor putative channel 1</fullName>
    </submittedName>
</protein>
<accession>A0A9W9YZ23</accession>
<feature type="transmembrane region" description="Helical" evidence="4">
    <location>
        <begin position="39"/>
        <end position="60"/>
    </location>
</feature>
<keyword evidence="6" id="KW-1185">Reference proteome</keyword>
<evidence type="ECO:0000256" key="4">
    <source>
        <dbReference type="SAM" id="Phobius"/>
    </source>
</evidence>
<evidence type="ECO:0000256" key="1">
    <source>
        <dbReference type="ARBA" id="ARBA00022448"/>
    </source>
</evidence>
<proteinExistence type="predicted"/>
<organism evidence="5 6">
    <name type="scientific">Desmophyllum pertusum</name>
    <dbReference type="NCBI Taxonomy" id="174260"/>
    <lineage>
        <taxon>Eukaryota</taxon>
        <taxon>Metazoa</taxon>
        <taxon>Cnidaria</taxon>
        <taxon>Anthozoa</taxon>
        <taxon>Hexacorallia</taxon>
        <taxon>Scleractinia</taxon>
        <taxon>Caryophylliina</taxon>
        <taxon>Caryophylliidae</taxon>
        <taxon>Desmophyllum</taxon>
    </lineage>
</organism>
<dbReference type="GO" id="GO:0005886">
    <property type="term" value="C:plasma membrane"/>
    <property type="evidence" value="ECO:0007669"/>
    <property type="project" value="TreeGrafter"/>
</dbReference>
<evidence type="ECO:0000256" key="2">
    <source>
        <dbReference type="ARBA" id="ARBA00023065"/>
    </source>
</evidence>
<feature type="transmembrane region" description="Helical" evidence="4">
    <location>
        <begin position="80"/>
        <end position="102"/>
    </location>
</feature>
<dbReference type="Proteomes" id="UP001163046">
    <property type="component" value="Unassembled WGS sequence"/>
</dbReference>
<dbReference type="GO" id="GO:0051480">
    <property type="term" value="P:regulation of cytosolic calcium ion concentration"/>
    <property type="evidence" value="ECO:0007669"/>
    <property type="project" value="TreeGrafter"/>
</dbReference>
<gene>
    <name evidence="5" type="primary">TRPC1_1</name>
    <name evidence="5" type="ORF">OS493_019687</name>
</gene>
<evidence type="ECO:0000256" key="3">
    <source>
        <dbReference type="ARBA" id="ARBA00023303"/>
    </source>
</evidence>
<dbReference type="GO" id="GO:0034703">
    <property type="term" value="C:cation channel complex"/>
    <property type="evidence" value="ECO:0007669"/>
    <property type="project" value="TreeGrafter"/>
</dbReference>
<dbReference type="GO" id="GO:0015279">
    <property type="term" value="F:store-operated calcium channel activity"/>
    <property type="evidence" value="ECO:0007669"/>
    <property type="project" value="TreeGrafter"/>
</dbReference>
<feature type="transmembrane region" description="Helical" evidence="4">
    <location>
        <begin position="186"/>
        <end position="213"/>
    </location>
</feature>
<dbReference type="EMBL" id="MU826837">
    <property type="protein sequence ID" value="KAJ7372243.1"/>
    <property type="molecule type" value="Genomic_DNA"/>
</dbReference>
<name>A0A9W9YZ23_9CNID</name>
<sequence length="298" mass="34566">MLVRFYTDWVVLLFIFGQLVDIIKEVYQQGKVRFFSNNWNYLAIATVTSFLLHVVIWWTGRAALIEKLDSMTWESHAKDQSYTIVLISEFLNSVNTIFWSLFGQIDPGSFKIAEGEYDIISKTGITLFGAFNLIAVLVALNMLIAILNDSYVQITANLDTEWKFNRTKLWLSWVYKESVLPPPFNLLYLSLPFLWVMKRVMTACCSKRVLLLFKKFLKKRPKSTWKVRRINEKERREVIRHLILRNLAKKSYHPETGTELNASQGESDHEHETTVFFANSGLQASQSNGIATMETTKM</sequence>
<keyword evidence="5" id="KW-0675">Receptor</keyword>
<dbReference type="OrthoDB" id="2373987at2759"/>
<evidence type="ECO:0000313" key="5">
    <source>
        <dbReference type="EMBL" id="KAJ7372243.1"/>
    </source>
</evidence>
<dbReference type="PANTHER" id="PTHR10117:SF54">
    <property type="entry name" value="TRANSIENT RECEPTOR POTENTIAL-GAMMA PROTEIN"/>
    <property type="match status" value="1"/>
</dbReference>
<dbReference type="PRINTS" id="PR01097">
    <property type="entry name" value="TRNSRECEPTRP"/>
</dbReference>
<feature type="transmembrane region" description="Helical" evidence="4">
    <location>
        <begin position="6"/>
        <end position="27"/>
    </location>
</feature>
<evidence type="ECO:0000313" key="6">
    <source>
        <dbReference type="Proteomes" id="UP001163046"/>
    </source>
</evidence>
<dbReference type="InterPro" id="IPR002153">
    <property type="entry name" value="TRPC_channel"/>
</dbReference>
<reference evidence="5" key="1">
    <citation type="submission" date="2023-01" db="EMBL/GenBank/DDBJ databases">
        <title>Genome assembly of the deep-sea coral Lophelia pertusa.</title>
        <authorList>
            <person name="Herrera S."/>
            <person name="Cordes E."/>
        </authorList>
    </citation>
    <scope>NUCLEOTIDE SEQUENCE</scope>
    <source>
        <strain evidence="5">USNM1676648</strain>
        <tissue evidence="5">Polyp</tissue>
    </source>
</reference>